<organism evidence="1 2">
    <name type="scientific">Parathalassolituus penaei</name>
    <dbReference type="NCBI Taxonomy" id="2997323"/>
    <lineage>
        <taxon>Bacteria</taxon>
        <taxon>Pseudomonadati</taxon>
        <taxon>Pseudomonadota</taxon>
        <taxon>Gammaproteobacteria</taxon>
        <taxon>Oceanospirillales</taxon>
        <taxon>Oceanospirillaceae</taxon>
        <taxon>Parathalassolituus</taxon>
    </lineage>
</organism>
<reference evidence="1" key="1">
    <citation type="submission" date="2022-11" db="EMBL/GenBank/DDBJ databases">
        <title>Parathalassolutuus dongxingensis gen. nov., sp. nov., a novel member of family Oceanospirillaceae isolated from a coastal shrimp pond in Guangxi, China.</title>
        <authorList>
            <person name="Chen H."/>
        </authorList>
    </citation>
    <scope>NUCLEOTIDE SEQUENCE</scope>
    <source>
        <strain evidence="1">G-43</strain>
    </source>
</reference>
<dbReference type="RefSeq" id="WP_283172228.1">
    <property type="nucleotide sequence ID" value="NZ_JAPNOA010000009.1"/>
</dbReference>
<comment type="caution">
    <text evidence="1">The sequence shown here is derived from an EMBL/GenBank/DDBJ whole genome shotgun (WGS) entry which is preliminary data.</text>
</comment>
<gene>
    <name evidence="1" type="ORF">OUO13_02310</name>
</gene>
<name>A0A9X3EBW9_9GAMM</name>
<protein>
    <submittedName>
        <fullName evidence="1">Uncharacterized protein</fullName>
    </submittedName>
</protein>
<keyword evidence="2" id="KW-1185">Reference proteome</keyword>
<accession>A0A9X3EBW9</accession>
<evidence type="ECO:0000313" key="1">
    <source>
        <dbReference type="EMBL" id="MCY0964009.1"/>
    </source>
</evidence>
<dbReference type="AlphaFoldDB" id="A0A9X3EBW9"/>
<proteinExistence type="predicted"/>
<dbReference type="Proteomes" id="UP001150830">
    <property type="component" value="Unassembled WGS sequence"/>
</dbReference>
<sequence>MREEHSFYFHVVDCHGRDIKGVTLQGVYFEGGHRCLLPEVHTDLVGRAIVESYSNILVGMVVDGVEVDCRYYPNQLYGFQI</sequence>
<dbReference type="EMBL" id="JAPNOA010000009">
    <property type="protein sequence ID" value="MCY0964009.1"/>
    <property type="molecule type" value="Genomic_DNA"/>
</dbReference>
<evidence type="ECO:0000313" key="2">
    <source>
        <dbReference type="Proteomes" id="UP001150830"/>
    </source>
</evidence>